<evidence type="ECO:0000313" key="3">
    <source>
        <dbReference type="Proteomes" id="UP000009168"/>
    </source>
</evidence>
<accession>Q228Y7</accession>
<gene>
    <name evidence="2" type="ORF">TTHERM_01469320</name>
</gene>
<feature type="region of interest" description="Disordered" evidence="1">
    <location>
        <begin position="106"/>
        <end position="128"/>
    </location>
</feature>
<dbReference type="Proteomes" id="UP000009168">
    <property type="component" value="Unassembled WGS sequence"/>
</dbReference>
<name>Q228Y7_TETTS</name>
<evidence type="ECO:0000313" key="2">
    <source>
        <dbReference type="EMBL" id="EAR81851.1"/>
    </source>
</evidence>
<dbReference type="InParanoid" id="Q228Y7"/>
<dbReference type="AlphaFoldDB" id="Q228Y7"/>
<sequence length="387" mass="47465">MYIHHNRDISITKNNKFHKYFRSYHNIELTKDQQLVVSLEIKFEDYINWSVDVQQENLDLYNSLFKQQQQQKQQWSLPFEQQEQFEKHFVKFQSYFKLEKNQKIEDNKNEEENEMELEIPSQNQLKENNIDKNQEYEAELSLLTKLKNMLTICFEHNLKKKTNFKLEIVNSNTIDFKSYYTYYDYDYYNISSEFIKESSKILQLDIKKYNSQASFNFAYVQEKILILEILNECEFCYQELRKEDFSLLNIERLIKKMMFNSKADQEYNQRSKLNFRMLQRFDNLQQLILDLADQDVGKFLKDNPQIQLFKQYQRIQSLKLYIDNQTQGLSHLIRQINLNRNINTVALKKNDYYEEITFQQKQFRKQIFKLKRLVVFDRHRMDEQLQN</sequence>
<organism evidence="2 3">
    <name type="scientific">Tetrahymena thermophila (strain SB210)</name>
    <dbReference type="NCBI Taxonomy" id="312017"/>
    <lineage>
        <taxon>Eukaryota</taxon>
        <taxon>Sar</taxon>
        <taxon>Alveolata</taxon>
        <taxon>Ciliophora</taxon>
        <taxon>Intramacronucleata</taxon>
        <taxon>Oligohymenophorea</taxon>
        <taxon>Hymenostomatida</taxon>
        <taxon>Tetrahymenina</taxon>
        <taxon>Tetrahymenidae</taxon>
        <taxon>Tetrahymena</taxon>
    </lineage>
</organism>
<dbReference type="GeneID" id="7833716"/>
<proteinExistence type="predicted"/>
<dbReference type="KEGG" id="tet:TTHERM_01469320"/>
<keyword evidence="3" id="KW-1185">Reference proteome</keyword>
<feature type="compositionally biased region" description="Acidic residues" evidence="1">
    <location>
        <begin position="108"/>
        <end position="117"/>
    </location>
</feature>
<protein>
    <submittedName>
        <fullName evidence="2">Uncharacterized protein</fullName>
    </submittedName>
</protein>
<evidence type="ECO:0000256" key="1">
    <source>
        <dbReference type="SAM" id="MobiDB-lite"/>
    </source>
</evidence>
<reference evidence="3" key="1">
    <citation type="journal article" date="2006" name="PLoS Biol.">
        <title>Macronuclear genome sequence of the ciliate Tetrahymena thermophila, a model eukaryote.</title>
        <authorList>
            <person name="Eisen J.A."/>
            <person name="Coyne R.S."/>
            <person name="Wu M."/>
            <person name="Wu D."/>
            <person name="Thiagarajan M."/>
            <person name="Wortman J.R."/>
            <person name="Badger J.H."/>
            <person name="Ren Q."/>
            <person name="Amedeo P."/>
            <person name="Jones K.M."/>
            <person name="Tallon L.J."/>
            <person name="Delcher A.L."/>
            <person name="Salzberg S.L."/>
            <person name="Silva J.C."/>
            <person name="Haas B.J."/>
            <person name="Majoros W.H."/>
            <person name="Farzad M."/>
            <person name="Carlton J.M."/>
            <person name="Smith R.K. Jr."/>
            <person name="Garg J."/>
            <person name="Pearlman R.E."/>
            <person name="Karrer K.M."/>
            <person name="Sun L."/>
            <person name="Manning G."/>
            <person name="Elde N.C."/>
            <person name="Turkewitz A.P."/>
            <person name="Asai D.J."/>
            <person name="Wilkes D.E."/>
            <person name="Wang Y."/>
            <person name="Cai H."/>
            <person name="Collins K."/>
            <person name="Stewart B.A."/>
            <person name="Lee S.R."/>
            <person name="Wilamowska K."/>
            <person name="Weinberg Z."/>
            <person name="Ruzzo W.L."/>
            <person name="Wloga D."/>
            <person name="Gaertig J."/>
            <person name="Frankel J."/>
            <person name="Tsao C.-C."/>
            <person name="Gorovsky M.A."/>
            <person name="Keeling P.J."/>
            <person name="Waller R.F."/>
            <person name="Patron N.J."/>
            <person name="Cherry J.M."/>
            <person name="Stover N.A."/>
            <person name="Krieger C.J."/>
            <person name="del Toro C."/>
            <person name="Ryder H.F."/>
            <person name="Williamson S.C."/>
            <person name="Barbeau R.A."/>
            <person name="Hamilton E.P."/>
            <person name="Orias E."/>
        </authorList>
    </citation>
    <scope>NUCLEOTIDE SEQUENCE [LARGE SCALE GENOMIC DNA]</scope>
    <source>
        <strain evidence="3">SB210</strain>
    </source>
</reference>
<dbReference type="HOGENOM" id="CLU_714755_0_0_1"/>
<dbReference type="EMBL" id="GG662675">
    <property type="protein sequence ID" value="EAR81851.1"/>
    <property type="molecule type" value="Genomic_DNA"/>
</dbReference>
<dbReference type="RefSeq" id="XP_001029514.1">
    <property type="nucleotide sequence ID" value="XM_001029514.1"/>
</dbReference>